<protein>
    <submittedName>
        <fullName evidence="1">10473_t:CDS:1</fullName>
    </submittedName>
</protein>
<keyword evidence="2" id="KW-1185">Reference proteome</keyword>
<reference evidence="1" key="1">
    <citation type="submission" date="2021-06" db="EMBL/GenBank/DDBJ databases">
        <authorList>
            <person name="Kallberg Y."/>
            <person name="Tangrot J."/>
            <person name="Rosling A."/>
        </authorList>
    </citation>
    <scope>NUCLEOTIDE SEQUENCE</scope>
    <source>
        <strain evidence="1">CL356</strain>
    </source>
</reference>
<accession>A0ACA9KAI6</accession>
<dbReference type="Proteomes" id="UP000789525">
    <property type="component" value="Unassembled WGS sequence"/>
</dbReference>
<name>A0ACA9KAI6_9GLOM</name>
<sequence length="1038" mass="115400">MSKDTFDGIPYDNFTDKEVIDKHASVEVTRAYWKSAEKTVVLKTLIGNPFLDSGSSKNFFDELKLIRLVNVHDNIIQFFGVSQGTPEGYRRLYEQAWDNDPASRPTIEQVRYSLDRMLGIDSSPPLPPPPRIPPIEDTPPEIPSKQPIPRQYSLQPPAKNVLSECKPTNNIREPDGSPTLNPPPKPKKPEKLDAPKIPPKPPGVIAASVPIHHPGITNQNQRFSYPINIHHSNDNANTSRRNTFTSSNVNNNAGVPQGPTTPLQSNTQSNFQNRTSSDPHVDADRNIVTPGRGMSGVSPQIPFRENNVGTSQAYVHSSPNTPPTFIVNEPTSANRNAVTNRAMAPNIPPNKPKRPIIQPQFVSTPLFNDPNQYVNSQQRQDQSTPVRQIDHTNQENFANRQSPSSSLQFPQHNQGIPSPQQKVQYNQPSDMTVPGLPSGQQFSGNFSNVDQRSPGIPSPQPHTQYQQSSNMVDPRLSSIQREVSASIQNPNQNILTMGAGIQQSLGPQFSSHQNFDQGITGSSRQEFFVSAQNQNPIIGPNSMASINNQPPNPTNQNPNIGPNSMANINNQPPNSTGPNFANFNSSPQFAVNNDQNFSPGVPYPRHEFSMPVQHQHQYGNIRGAYPAANFGNLNFQQYDGNNFNPNVDATNFNDRHSTSNYTDALSPGQPFPGIVNYNDTNQNFDPGNPSQLIPPPNQSYQDAQNSNIYNQQYAPSYAVSGQTGQPDNHYTEINSNYDSQQSYAQMPHYGSYVSQNQGSPDEHPGEKNSVKEGKDPQMEAHCQEIIERYNKEYENDHGYEIPDACNAGYHCGFGDERGLIYHLNIFGRANSAFKFGGNESLPLVLIAAKNCSGKKMITIFQCLKERNADFSVTSKSGKTAFHLLIDNKQLRKNIAEKETAAKFQAHIKKIVEFLVDNKCDINAKDNSDRTILSYCLTERYNHKELIPFISSLLKHGANPNLPAYVMSTNGKFHAPNALFLAVEFCWPVEVLTLLSSYKTNKDEVNNDGKNLLSLVGKGEKRKKQTDVSRWVLDNCKSK</sequence>
<gene>
    <name evidence="1" type="ORF">ACOLOM_LOCUS1208</name>
</gene>
<dbReference type="EMBL" id="CAJVPT010001416">
    <property type="protein sequence ID" value="CAG8461978.1"/>
    <property type="molecule type" value="Genomic_DNA"/>
</dbReference>
<organism evidence="1 2">
    <name type="scientific">Acaulospora colombiana</name>
    <dbReference type="NCBI Taxonomy" id="27376"/>
    <lineage>
        <taxon>Eukaryota</taxon>
        <taxon>Fungi</taxon>
        <taxon>Fungi incertae sedis</taxon>
        <taxon>Mucoromycota</taxon>
        <taxon>Glomeromycotina</taxon>
        <taxon>Glomeromycetes</taxon>
        <taxon>Diversisporales</taxon>
        <taxon>Acaulosporaceae</taxon>
        <taxon>Acaulospora</taxon>
    </lineage>
</organism>
<proteinExistence type="predicted"/>
<evidence type="ECO:0000313" key="2">
    <source>
        <dbReference type="Proteomes" id="UP000789525"/>
    </source>
</evidence>
<evidence type="ECO:0000313" key="1">
    <source>
        <dbReference type="EMBL" id="CAG8461978.1"/>
    </source>
</evidence>
<comment type="caution">
    <text evidence="1">The sequence shown here is derived from an EMBL/GenBank/DDBJ whole genome shotgun (WGS) entry which is preliminary data.</text>
</comment>